<keyword evidence="3" id="KW-1185">Reference proteome</keyword>
<dbReference type="OMA" id="YTEHDNI"/>
<evidence type="ECO:0000313" key="3">
    <source>
        <dbReference type="Proteomes" id="UP000007110"/>
    </source>
</evidence>
<proteinExistence type="predicted"/>
<dbReference type="EnsemblMetazoa" id="XM_003728104">
    <property type="protein sequence ID" value="XP_003728152"/>
    <property type="gene ID" value="LOC100892994"/>
</dbReference>
<protein>
    <recommendedName>
        <fullName evidence="1">Death domain-containing protein</fullName>
    </recommendedName>
</protein>
<dbReference type="Proteomes" id="UP000007110">
    <property type="component" value="Unassembled WGS sequence"/>
</dbReference>
<dbReference type="GeneID" id="100892994"/>
<dbReference type="PROSITE" id="PS50017">
    <property type="entry name" value="DEATH_DOMAIN"/>
    <property type="match status" value="1"/>
</dbReference>
<dbReference type="OrthoDB" id="10172967at2759"/>
<dbReference type="Gene3D" id="1.10.533.10">
    <property type="entry name" value="Death Domain, Fas"/>
    <property type="match status" value="2"/>
</dbReference>
<evidence type="ECO:0000259" key="1">
    <source>
        <dbReference type="PROSITE" id="PS50017"/>
    </source>
</evidence>
<dbReference type="SUPFAM" id="SSF47986">
    <property type="entry name" value="DEATH domain"/>
    <property type="match status" value="2"/>
</dbReference>
<dbReference type="Pfam" id="PF00531">
    <property type="entry name" value="Death"/>
    <property type="match status" value="1"/>
</dbReference>
<evidence type="ECO:0000313" key="2">
    <source>
        <dbReference type="EnsemblMetazoa" id="XP_003728152"/>
    </source>
</evidence>
<sequence length="206" mass="22617">MSSAGNRDFDEILKEIAKALHKKEDIDNLGKALGFGTGDIGRKIDENAKQGGNYMGTLDLLRTWRNKQTPSTENAALREALFKAGFDNLAAQYLITPVTVDIPTMLPSSTVIQGASLNRTDPNVTEKQLLKLAGCLPANSYTDLAVHLGVSYTEHDNIKLQNQSSLKDANFKMLMKWKCRENGGKVRDLDEALNKADCGGIVYKDV</sequence>
<dbReference type="InParanoid" id="A0A7M7GLV4"/>
<reference evidence="2" key="2">
    <citation type="submission" date="2021-01" db="UniProtKB">
        <authorList>
            <consortium name="EnsemblMetazoa"/>
        </authorList>
    </citation>
    <scope>IDENTIFICATION</scope>
</reference>
<dbReference type="InterPro" id="IPR000488">
    <property type="entry name" value="Death_dom"/>
</dbReference>
<accession>A0A7M7GLV4</accession>
<dbReference type="AlphaFoldDB" id="A0A7M7GLV4"/>
<dbReference type="GO" id="GO:0007165">
    <property type="term" value="P:signal transduction"/>
    <property type="evidence" value="ECO:0007669"/>
    <property type="project" value="InterPro"/>
</dbReference>
<dbReference type="CDD" id="cd01670">
    <property type="entry name" value="Death"/>
    <property type="match status" value="1"/>
</dbReference>
<dbReference type="RefSeq" id="XP_003728152.1">
    <property type="nucleotide sequence ID" value="XM_003728104.3"/>
</dbReference>
<name>A0A7M7GLV4_STRPU</name>
<reference evidence="3" key="1">
    <citation type="submission" date="2015-02" db="EMBL/GenBank/DDBJ databases">
        <title>Genome sequencing for Strongylocentrotus purpuratus.</title>
        <authorList>
            <person name="Murali S."/>
            <person name="Liu Y."/>
            <person name="Vee V."/>
            <person name="English A."/>
            <person name="Wang M."/>
            <person name="Skinner E."/>
            <person name="Han Y."/>
            <person name="Muzny D.M."/>
            <person name="Worley K.C."/>
            <person name="Gibbs R.A."/>
        </authorList>
    </citation>
    <scope>NUCLEOTIDE SEQUENCE</scope>
</reference>
<dbReference type="InterPro" id="IPR011029">
    <property type="entry name" value="DEATH-like_dom_sf"/>
</dbReference>
<organism evidence="2 3">
    <name type="scientific">Strongylocentrotus purpuratus</name>
    <name type="common">Purple sea urchin</name>
    <dbReference type="NCBI Taxonomy" id="7668"/>
    <lineage>
        <taxon>Eukaryota</taxon>
        <taxon>Metazoa</taxon>
        <taxon>Echinodermata</taxon>
        <taxon>Eleutherozoa</taxon>
        <taxon>Echinozoa</taxon>
        <taxon>Echinoidea</taxon>
        <taxon>Euechinoidea</taxon>
        <taxon>Echinacea</taxon>
        <taxon>Camarodonta</taxon>
        <taxon>Echinidea</taxon>
        <taxon>Strongylocentrotidae</taxon>
        <taxon>Strongylocentrotus</taxon>
    </lineage>
</organism>
<feature type="domain" description="Death" evidence="1">
    <location>
        <begin position="140"/>
        <end position="202"/>
    </location>
</feature>
<dbReference type="KEGG" id="spu:100892994"/>